<feature type="compositionally biased region" description="Polar residues" evidence="1">
    <location>
        <begin position="92"/>
        <end position="102"/>
    </location>
</feature>
<dbReference type="GeneID" id="63788220"/>
<keyword evidence="3" id="KW-1185">Reference proteome</keyword>
<protein>
    <submittedName>
        <fullName evidence="2">Uncharacterized protein</fullName>
    </submittedName>
</protein>
<dbReference type="RefSeq" id="XP_040722402.1">
    <property type="nucleotide sequence ID" value="XM_040871621.1"/>
</dbReference>
<proteinExistence type="predicted"/>
<dbReference type="Proteomes" id="UP000193685">
    <property type="component" value="Unassembled WGS sequence"/>
</dbReference>
<evidence type="ECO:0000256" key="1">
    <source>
        <dbReference type="SAM" id="MobiDB-lite"/>
    </source>
</evidence>
<gene>
    <name evidence="2" type="ORF">BCR37DRAFT_395440</name>
</gene>
<evidence type="ECO:0000313" key="3">
    <source>
        <dbReference type="Proteomes" id="UP000193685"/>
    </source>
</evidence>
<feature type="compositionally biased region" description="Polar residues" evidence="1">
    <location>
        <begin position="53"/>
        <end position="65"/>
    </location>
</feature>
<organism evidence="2 3">
    <name type="scientific">Protomyces lactucae-debilis</name>
    <dbReference type="NCBI Taxonomy" id="2754530"/>
    <lineage>
        <taxon>Eukaryota</taxon>
        <taxon>Fungi</taxon>
        <taxon>Dikarya</taxon>
        <taxon>Ascomycota</taxon>
        <taxon>Taphrinomycotina</taxon>
        <taxon>Taphrinomycetes</taxon>
        <taxon>Taphrinales</taxon>
        <taxon>Protomycetaceae</taxon>
        <taxon>Protomyces</taxon>
    </lineage>
</organism>
<dbReference type="EMBL" id="MCFI01000025">
    <property type="protein sequence ID" value="ORY75754.1"/>
    <property type="molecule type" value="Genomic_DNA"/>
</dbReference>
<sequence length="372" mass="40424">MRMTLILRAREYQQRGAPTGEKCEGCLRAQSECVFADKPQKLLSSYPASLPTTSAAQRNGSSGSEISLAAATSGRAHSLPNVSQPGEHHPMSNGSSHATSRSVPYPMSPTHGQKRSAQSIQRVVSHPYARPSSASRSTSGDLAVSSNLMRYSQSLIQAQANQLSGRGQQQFRVQSQSPTMMHAPSLNRPTSIQQQQQSSFYEASHAQSFVGGSPTLQDWPVQMGYSPSASDMAYGAAQMDDGRYNTSMYGLQPSLYSVSTPELVSSDSLGTLSTLSGGRYPLKHDAMHGDGTYMTNQHALYKGDIAMTMQQQQHLLQLQAAYARPATPHEPVSDPKQWTPGADRLSQYLRFDFTSSHDASREGFDFEGARHG</sequence>
<feature type="region of interest" description="Disordered" evidence="1">
    <location>
        <begin position="53"/>
        <end position="140"/>
    </location>
</feature>
<comment type="caution">
    <text evidence="2">The sequence shown here is derived from an EMBL/GenBank/DDBJ whole genome shotgun (WGS) entry which is preliminary data.</text>
</comment>
<name>A0A1Y2EWW2_PROLT</name>
<accession>A0A1Y2EWW2</accession>
<evidence type="ECO:0000313" key="2">
    <source>
        <dbReference type="EMBL" id="ORY75754.1"/>
    </source>
</evidence>
<dbReference type="AlphaFoldDB" id="A0A1Y2EWW2"/>
<reference evidence="2 3" key="1">
    <citation type="submission" date="2016-07" db="EMBL/GenBank/DDBJ databases">
        <title>Pervasive Adenine N6-methylation of Active Genes in Fungi.</title>
        <authorList>
            <consortium name="DOE Joint Genome Institute"/>
            <person name="Mondo S.J."/>
            <person name="Dannebaum R.O."/>
            <person name="Kuo R.C."/>
            <person name="Labutti K."/>
            <person name="Haridas S."/>
            <person name="Kuo A."/>
            <person name="Salamov A."/>
            <person name="Ahrendt S.R."/>
            <person name="Lipzen A."/>
            <person name="Sullivan W."/>
            <person name="Andreopoulos W.B."/>
            <person name="Clum A."/>
            <person name="Lindquist E."/>
            <person name="Daum C."/>
            <person name="Ramamoorthy G.K."/>
            <person name="Gryganskyi A."/>
            <person name="Culley D."/>
            <person name="Magnuson J.K."/>
            <person name="James T.Y."/>
            <person name="O'Malley M.A."/>
            <person name="Stajich J.E."/>
            <person name="Spatafora J.W."/>
            <person name="Visel A."/>
            <person name="Grigoriev I.V."/>
        </authorList>
    </citation>
    <scope>NUCLEOTIDE SEQUENCE [LARGE SCALE GENOMIC DNA]</scope>
    <source>
        <strain evidence="2 3">12-1054</strain>
    </source>
</reference>